<dbReference type="SUPFAM" id="SSF52091">
    <property type="entry name" value="SpoIIaa-like"/>
    <property type="match status" value="1"/>
</dbReference>
<name>A0A7Y9JYC0_9CELL</name>
<evidence type="ECO:0000313" key="4">
    <source>
        <dbReference type="EMBL" id="GIG31368.1"/>
    </source>
</evidence>
<proteinExistence type="inferred from homology"/>
<sequence length="113" mass="11862">MHLHVSTEDVGGRTVVRAVGEVDVGSGDRLRDALARAVTDGRTDLVVDLTGITFMDSTGLGILVGALKRVRLAGGTLELVIASERLLKVFRITGLTGLFTIHPTRADALDAPG</sequence>
<evidence type="ECO:0000259" key="3">
    <source>
        <dbReference type="PROSITE" id="PS50801"/>
    </source>
</evidence>
<dbReference type="EMBL" id="BONN01000001">
    <property type="protein sequence ID" value="GIG31368.1"/>
    <property type="molecule type" value="Genomic_DNA"/>
</dbReference>
<evidence type="ECO:0000256" key="1">
    <source>
        <dbReference type="ARBA" id="ARBA00009013"/>
    </source>
</evidence>
<comment type="similarity">
    <text evidence="1 2">Belongs to the anti-sigma-factor antagonist family.</text>
</comment>
<dbReference type="NCBIfam" id="TIGR00377">
    <property type="entry name" value="ant_ant_sig"/>
    <property type="match status" value="1"/>
</dbReference>
<gene>
    <name evidence="4" type="primary">rsbV</name>
    <name evidence="5" type="ORF">BKA21_001173</name>
    <name evidence="4" type="ORF">Col01nite_05270</name>
</gene>
<organism evidence="5 6">
    <name type="scientific">Cellulomonas oligotrophica</name>
    <dbReference type="NCBI Taxonomy" id="931536"/>
    <lineage>
        <taxon>Bacteria</taxon>
        <taxon>Bacillati</taxon>
        <taxon>Actinomycetota</taxon>
        <taxon>Actinomycetes</taxon>
        <taxon>Micrococcales</taxon>
        <taxon>Cellulomonadaceae</taxon>
        <taxon>Cellulomonas</taxon>
    </lineage>
</organism>
<dbReference type="InterPro" id="IPR002645">
    <property type="entry name" value="STAS_dom"/>
</dbReference>
<protein>
    <recommendedName>
        <fullName evidence="2">Anti-sigma factor antagonist</fullName>
    </recommendedName>
</protein>
<dbReference type="PANTHER" id="PTHR33495">
    <property type="entry name" value="ANTI-SIGMA FACTOR ANTAGONIST TM_1081-RELATED-RELATED"/>
    <property type="match status" value="1"/>
</dbReference>
<comment type="caution">
    <text evidence="5">The sequence shown here is derived from an EMBL/GenBank/DDBJ whole genome shotgun (WGS) entry which is preliminary data.</text>
</comment>
<dbReference type="Gene3D" id="3.30.750.24">
    <property type="entry name" value="STAS domain"/>
    <property type="match status" value="1"/>
</dbReference>
<keyword evidence="7" id="KW-1185">Reference proteome</keyword>
<reference evidence="4 7" key="2">
    <citation type="submission" date="2021-01" db="EMBL/GenBank/DDBJ databases">
        <title>Whole genome shotgun sequence of Cellulomonas oligotrophica NBRC 109435.</title>
        <authorList>
            <person name="Komaki H."/>
            <person name="Tamura T."/>
        </authorList>
    </citation>
    <scope>NUCLEOTIDE SEQUENCE [LARGE SCALE GENOMIC DNA]</scope>
    <source>
        <strain evidence="4 7">NBRC 109435</strain>
    </source>
</reference>
<dbReference type="Proteomes" id="UP000577956">
    <property type="component" value="Unassembled WGS sequence"/>
</dbReference>
<dbReference type="PANTHER" id="PTHR33495:SF2">
    <property type="entry name" value="ANTI-SIGMA FACTOR ANTAGONIST TM_1081-RELATED"/>
    <property type="match status" value="1"/>
</dbReference>
<accession>A0A7Y9JYC0</accession>
<reference evidence="5 6" key="1">
    <citation type="submission" date="2020-07" db="EMBL/GenBank/DDBJ databases">
        <title>Sequencing the genomes of 1000 actinobacteria strains.</title>
        <authorList>
            <person name="Klenk H.-P."/>
        </authorList>
    </citation>
    <scope>NUCLEOTIDE SEQUENCE [LARGE SCALE GENOMIC DNA]</scope>
    <source>
        <strain evidence="5 6">DSM 24482</strain>
    </source>
</reference>
<dbReference type="Proteomes" id="UP000618382">
    <property type="component" value="Unassembled WGS sequence"/>
</dbReference>
<dbReference type="CDD" id="cd07043">
    <property type="entry name" value="STAS_anti-anti-sigma_factors"/>
    <property type="match status" value="1"/>
</dbReference>
<evidence type="ECO:0000313" key="6">
    <source>
        <dbReference type="Proteomes" id="UP000577956"/>
    </source>
</evidence>
<dbReference type="Pfam" id="PF01740">
    <property type="entry name" value="STAS"/>
    <property type="match status" value="1"/>
</dbReference>
<dbReference type="AlphaFoldDB" id="A0A7Y9JYC0"/>
<dbReference type="PROSITE" id="PS50801">
    <property type="entry name" value="STAS"/>
    <property type="match status" value="1"/>
</dbReference>
<evidence type="ECO:0000256" key="2">
    <source>
        <dbReference type="RuleBase" id="RU003749"/>
    </source>
</evidence>
<dbReference type="EMBL" id="JACCBK010000001">
    <property type="protein sequence ID" value="NYD85624.1"/>
    <property type="molecule type" value="Genomic_DNA"/>
</dbReference>
<dbReference type="InterPro" id="IPR036513">
    <property type="entry name" value="STAS_dom_sf"/>
</dbReference>
<dbReference type="InterPro" id="IPR003658">
    <property type="entry name" value="Anti-sigma_ant"/>
</dbReference>
<dbReference type="RefSeq" id="WP_140457401.1">
    <property type="nucleotide sequence ID" value="NZ_BAABFI010000015.1"/>
</dbReference>
<dbReference type="GO" id="GO:0043856">
    <property type="term" value="F:anti-sigma factor antagonist activity"/>
    <property type="evidence" value="ECO:0007669"/>
    <property type="project" value="InterPro"/>
</dbReference>
<feature type="domain" description="STAS" evidence="3">
    <location>
        <begin position="3"/>
        <end position="112"/>
    </location>
</feature>
<evidence type="ECO:0000313" key="7">
    <source>
        <dbReference type="Proteomes" id="UP000618382"/>
    </source>
</evidence>
<evidence type="ECO:0000313" key="5">
    <source>
        <dbReference type="EMBL" id="NYD85624.1"/>
    </source>
</evidence>